<feature type="compositionally biased region" description="Pro residues" evidence="1">
    <location>
        <begin position="127"/>
        <end position="139"/>
    </location>
</feature>
<comment type="caution">
    <text evidence="3">The sequence shown here is derived from an EMBL/GenBank/DDBJ whole genome shotgun (WGS) entry which is preliminary data.</text>
</comment>
<dbReference type="GO" id="GO:0004806">
    <property type="term" value="F:triacylglycerol lipase activity"/>
    <property type="evidence" value="ECO:0007669"/>
    <property type="project" value="UniProtKB-EC"/>
</dbReference>
<evidence type="ECO:0000256" key="1">
    <source>
        <dbReference type="SAM" id="MobiDB-lite"/>
    </source>
</evidence>
<name>A0A7Z7IFZ7_9MYCO</name>
<keyword evidence="4" id="KW-1185">Reference proteome</keyword>
<evidence type="ECO:0000313" key="4">
    <source>
        <dbReference type="Proteomes" id="UP000554965"/>
    </source>
</evidence>
<evidence type="ECO:0000313" key="3">
    <source>
        <dbReference type="EMBL" id="SOJ52668.1"/>
    </source>
</evidence>
<dbReference type="RefSeq" id="WP_186241067.1">
    <property type="nucleotide sequence ID" value="NZ_OCTY01000002.1"/>
</dbReference>
<feature type="compositionally biased region" description="Low complexity" evidence="1">
    <location>
        <begin position="140"/>
        <end position="149"/>
    </location>
</feature>
<feature type="domain" description="PE" evidence="2">
    <location>
        <begin position="4"/>
        <end position="94"/>
    </location>
</feature>
<dbReference type="EC" id="3.1.1.3" evidence="3"/>
<evidence type="ECO:0000259" key="2">
    <source>
        <dbReference type="Pfam" id="PF00934"/>
    </source>
</evidence>
<feature type="compositionally biased region" description="Pro residues" evidence="1">
    <location>
        <begin position="150"/>
        <end position="165"/>
    </location>
</feature>
<proteinExistence type="predicted"/>
<feature type="region of interest" description="Disordered" evidence="1">
    <location>
        <begin position="123"/>
        <end position="174"/>
    </location>
</feature>
<keyword evidence="3" id="KW-0378">Hydrolase</keyword>
<dbReference type="Proteomes" id="UP000554965">
    <property type="component" value="Unassembled WGS sequence"/>
</dbReference>
<dbReference type="Gene3D" id="1.10.287.850">
    <property type="entry name" value="HP0062-like domain"/>
    <property type="match status" value="1"/>
</dbReference>
<reference evidence="3 4" key="1">
    <citation type="submission" date="2017-10" db="EMBL/GenBank/DDBJ databases">
        <authorList>
            <consortium name="Urmite Genomes"/>
        </authorList>
    </citation>
    <scope>NUCLEOTIDE SEQUENCE [LARGE SCALE GENOMIC DNA]</scope>
    <source>
        <strain evidence="3 4">FB-527</strain>
    </source>
</reference>
<dbReference type="Pfam" id="PF00934">
    <property type="entry name" value="PE"/>
    <property type="match status" value="1"/>
</dbReference>
<protein>
    <submittedName>
        <fullName evidence="3">Triacylglycerol lipase</fullName>
        <ecNumber evidence="3">3.1.1.3</ecNumber>
    </submittedName>
</protein>
<dbReference type="InterPro" id="IPR038332">
    <property type="entry name" value="PPE_sf"/>
</dbReference>
<dbReference type="EMBL" id="OCTY01000002">
    <property type="protein sequence ID" value="SOJ52668.1"/>
    <property type="molecule type" value="Genomic_DNA"/>
</dbReference>
<accession>A0A7Z7IFZ7</accession>
<gene>
    <name evidence="3" type="primary">lipY_1</name>
    <name evidence="3" type="ORF">MSIMFB_00180</name>
</gene>
<organism evidence="3 4">
    <name type="scientific">Mycobacterium simulans</name>
    <dbReference type="NCBI Taxonomy" id="627089"/>
    <lineage>
        <taxon>Bacteria</taxon>
        <taxon>Bacillati</taxon>
        <taxon>Actinomycetota</taxon>
        <taxon>Actinomycetes</taxon>
        <taxon>Mycobacteriales</taxon>
        <taxon>Mycobacteriaceae</taxon>
        <taxon>Mycobacterium</taxon>
    </lineage>
</organism>
<dbReference type="AlphaFoldDB" id="A0A7Z7IFZ7"/>
<sequence length="174" mass="16796">MSFVNAYPELVAAAASDLAAIGSAISTANAAAAIPTSGVQAPGADAVSAVIAALFGAHAQAYQTLSAQAVTFHDEIVQTLNKGANSYAAAEAANASPLQSVQAVQAAQQDLLAARSGAVARAGIEPPAAPKPSAQPPAAPAASAGAAAPPATPAPPRPVAQPPRMPGGRLPGAR</sequence>
<dbReference type="InterPro" id="IPR000084">
    <property type="entry name" value="PE-PGRS_N"/>
</dbReference>
<dbReference type="SUPFAM" id="SSF140459">
    <property type="entry name" value="PE/PPE dimer-like"/>
    <property type="match status" value="1"/>
</dbReference>